<protein>
    <recommendedName>
        <fullName evidence="3">DUF883 domain-containing protein</fullName>
    </recommendedName>
</protein>
<proteinExistence type="predicted"/>
<evidence type="ECO:0000313" key="1">
    <source>
        <dbReference type="EMBL" id="MBL0371060.1"/>
    </source>
</evidence>
<evidence type="ECO:0000313" key="2">
    <source>
        <dbReference type="Proteomes" id="UP000633219"/>
    </source>
</evidence>
<reference evidence="1" key="1">
    <citation type="submission" date="2021-01" db="EMBL/GenBank/DDBJ databases">
        <title>Rhizobium sp. strain KVB221 16S ribosomal RNA gene Genome sequencing and assembly.</title>
        <authorList>
            <person name="Kang M."/>
        </authorList>
    </citation>
    <scope>NUCLEOTIDE SEQUENCE</scope>
    <source>
        <strain evidence="1">KVB221</strain>
    </source>
</reference>
<accession>A0A937CJF9</accession>
<gene>
    <name evidence="1" type="ORF">JJB09_03380</name>
</gene>
<name>A0A937CJF9_9HYPH</name>
<dbReference type="EMBL" id="JAEQNC010000002">
    <property type="protein sequence ID" value="MBL0371060.1"/>
    <property type="molecule type" value="Genomic_DNA"/>
</dbReference>
<dbReference type="AlphaFoldDB" id="A0A937CJF9"/>
<evidence type="ECO:0008006" key="3">
    <source>
        <dbReference type="Google" id="ProtNLM"/>
    </source>
</evidence>
<dbReference type="Gene3D" id="1.20.120.20">
    <property type="entry name" value="Apolipoprotein"/>
    <property type="match status" value="1"/>
</dbReference>
<dbReference type="Proteomes" id="UP000633219">
    <property type="component" value="Unassembled WGS sequence"/>
</dbReference>
<organism evidence="1 2">
    <name type="scientific">Rhizobium setariae</name>
    <dbReference type="NCBI Taxonomy" id="2801340"/>
    <lineage>
        <taxon>Bacteria</taxon>
        <taxon>Pseudomonadati</taxon>
        <taxon>Pseudomonadota</taxon>
        <taxon>Alphaproteobacteria</taxon>
        <taxon>Hyphomicrobiales</taxon>
        <taxon>Rhizobiaceae</taxon>
        <taxon>Rhizobium/Agrobacterium group</taxon>
        <taxon>Rhizobium</taxon>
    </lineage>
</organism>
<comment type="caution">
    <text evidence="1">The sequence shown here is derived from an EMBL/GenBank/DDBJ whole genome shotgun (WGS) entry which is preliminary data.</text>
</comment>
<sequence>MADPRIQEIRDTVDEQLAQLRAQVATLTKALSSRARDAAEQAGDTADTARGRIGTAVASARQQGHNVVEAARENPGAATSALLSAGLIGLAIGYLLGSSAESRASERGRHWHW</sequence>
<dbReference type="RefSeq" id="WP_201653111.1">
    <property type="nucleotide sequence ID" value="NZ_JAEQNC010000002.1"/>
</dbReference>
<dbReference type="SUPFAM" id="SSF58113">
    <property type="entry name" value="Apolipoprotein A-I"/>
    <property type="match status" value="1"/>
</dbReference>
<keyword evidence="2" id="KW-1185">Reference proteome</keyword>